<dbReference type="Proteomes" id="UP000245735">
    <property type="component" value="Unassembled WGS sequence"/>
</dbReference>
<protein>
    <submittedName>
        <fullName evidence="2">Uncharacterized protein</fullName>
    </submittedName>
</protein>
<gene>
    <name evidence="2" type="ORF">DKZ22_09090</name>
    <name evidence="1" type="ORF">DKZ35_10495</name>
</gene>
<dbReference type="Proteomes" id="UP000245980">
    <property type="component" value="Unassembled WGS sequence"/>
</dbReference>
<evidence type="ECO:0000313" key="3">
    <source>
        <dbReference type="Proteomes" id="UP000245980"/>
    </source>
</evidence>
<name>A0A2R7DQB6_LIMRT</name>
<accession>A0A2R7DQB6</accession>
<proteinExistence type="predicted"/>
<evidence type="ECO:0000313" key="2">
    <source>
        <dbReference type="EMBL" id="PWT40283.1"/>
    </source>
</evidence>
<dbReference type="AlphaFoldDB" id="A0A2R7DQB6"/>
<comment type="caution">
    <text evidence="2">The sequence shown here is derived from an EMBL/GenBank/DDBJ whole genome shotgun (WGS) entry which is preliminary data.</text>
</comment>
<dbReference type="EMBL" id="QGHV01000094">
    <property type="protein sequence ID" value="PWT36408.1"/>
    <property type="molecule type" value="Genomic_DNA"/>
</dbReference>
<sequence length="73" mass="8423">MTTWLKICPIDIAPLPSVKNHNYYFITKNLFLFLLTGNIKNKDFIEGADVHRDQRQKILNNALAEAKSMAKVF</sequence>
<reference evidence="2 3" key="1">
    <citation type="journal article" date="2018" name="Front. Microbiol.">
        <title>Comparative Genomics of the Herbivore Gut Symbiont Lactobacillus reuteri Reveals Genetic Diversity and Lifestyle Adaptation.</title>
        <authorList>
            <person name="Zhao J."/>
        </authorList>
    </citation>
    <scope>NUCLEOTIDE SEQUENCE [LARGE SCALE GENOMIC DNA]</scope>
    <source>
        <strain evidence="2 3">LR10</strain>
        <strain evidence="1">LR9</strain>
    </source>
</reference>
<dbReference type="EMBL" id="QGHT01000049">
    <property type="protein sequence ID" value="PWT40283.1"/>
    <property type="molecule type" value="Genomic_DNA"/>
</dbReference>
<reference evidence="2" key="2">
    <citation type="submission" date="2018-05" db="EMBL/GenBank/DDBJ databases">
        <authorList>
            <person name="Peng X.Y."/>
            <person name="Xu Y.F."/>
            <person name="Luo D."/>
            <person name="Yu J."/>
            <person name="Gu J.Y."/>
        </authorList>
    </citation>
    <scope>NUCLEOTIDE SEQUENCE</scope>
    <source>
        <strain evidence="2">LR10</strain>
        <strain evidence="1">LR9</strain>
    </source>
</reference>
<evidence type="ECO:0000313" key="1">
    <source>
        <dbReference type="EMBL" id="PWT36408.1"/>
    </source>
</evidence>
<organism evidence="2 3">
    <name type="scientific">Limosilactobacillus reuteri</name>
    <name type="common">Lactobacillus reuteri</name>
    <dbReference type="NCBI Taxonomy" id="1598"/>
    <lineage>
        <taxon>Bacteria</taxon>
        <taxon>Bacillati</taxon>
        <taxon>Bacillota</taxon>
        <taxon>Bacilli</taxon>
        <taxon>Lactobacillales</taxon>
        <taxon>Lactobacillaceae</taxon>
        <taxon>Limosilactobacillus</taxon>
    </lineage>
</organism>